<keyword evidence="1" id="KW-0472">Membrane</keyword>
<protein>
    <submittedName>
        <fullName evidence="2">Sulfatase</fullName>
    </submittedName>
</protein>
<gene>
    <name evidence="2" type="ORF">UR64_C0014G0012</name>
</gene>
<feature type="transmembrane region" description="Helical" evidence="1">
    <location>
        <begin position="308"/>
        <end position="327"/>
    </location>
</feature>
<comment type="caution">
    <text evidence="2">The sequence shown here is derived from an EMBL/GenBank/DDBJ whole genome shotgun (WGS) entry which is preliminary data.</text>
</comment>
<keyword evidence="1" id="KW-0812">Transmembrane</keyword>
<feature type="transmembrane region" description="Helical" evidence="1">
    <location>
        <begin position="279"/>
        <end position="296"/>
    </location>
</feature>
<feature type="transmembrane region" description="Helical" evidence="1">
    <location>
        <begin position="488"/>
        <end position="509"/>
    </location>
</feature>
<proteinExistence type="predicted"/>
<feature type="transmembrane region" description="Helical" evidence="1">
    <location>
        <begin position="14"/>
        <end position="34"/>
    </location>
</feature>
<feature type="transmembrane region" description="Helical" evidence="1">
    <location>
        <begin position="178"/>
        <end position="195"/>
    </location>
</feature>
<feature type="transmembrane region" description="Helical" evidence="1">
    <location>
        <begin position="375"/>
        <end position="397"/>
    </location>
</feature>
<feature type="transmembrane region" description="Helical" evidence="1">
    <location>
        <begin position="516"/>
        <end position="535"/>
    </location>
</feature>
<name>A0A0G0BQU7_9BACT</name>
<dbReference type="Proteomes" id="UP000034952">
    <property type="component" value="Unassembled WGS sequence"/>
</dbReference>
<feature type="transmembrane region" description="Helical" evidence="1">
    <location>
        <begin position="231"/>
        <end position="249"/>
    </location>
</feature>
<evidence type="ECO:0000256" key="1">
    <source>
        <dbReference type="SAM" id="Phobius"/>
    </source>
</evidence>
<evidence type="ECO:0000313" key="3">
    <source>
        <dbReference type="Proteomes" id="UP000034952"/>
    </source>
</evidence>
<feature type="transmembrane region" description="Helical" evidence="1">
    <location>
        <begin position="458"/>
        <end position="476"/>
    </location>
</feature>
<keyword evidence="1" id="KW-1133">Transmembrane helix</keyword>
<feature type="transmembrane region" description="Helical" evidence="1">
    <location>
        <begin position="256"/>
        <end position="273"/>
    </location>
</feature>
<feature type="transmembrane region" description="Helical" evidence="1">
    <location>
        <begin position="428"/>
        <end position="451"/>
    </location>
</feature>
<dbReference type="EMBL" id="LBPY01000014">
    <property type="protein sequence ID" value="KKP66011.1"/>
    <property type="molecule type" value="Genomic_DNA"/>
</dbReference>
<reference evidence="2 3" key="1">
    <citation type="journal article" date="2015" name="Nature">
        <title>rRNA introns, odd ribosomes, and small enigmatic genomes across a large radiation of phyla.</title>
        <authorList>
            <person name="Brown C.T."/>
            <person name="Hug L.A."/>
            <person name="Thomas B.C."/>
            <person name="Sharon I."/>
            <person name="Castelle C.J."/>
            <person name="Singh A."/>
            <person name="Wilkins M.J."/>
            <person name="Williams K.H."/>
            <person name="Banfield J.F."/>
        </authorList>
    </citation>
    <scope>NUCLEOTIDE SEQUENCE [LARGE SCALE GENOMIC DNA]</scope>
</reference>
<sequence>MSQNNIGTEKNQKYLSVLSILIVYVCIVSILNVILLAASFFYPVISLIISLFILLIVLLIFKIKVIWKDKTFHYLFFIILGISLLLRLSPNLYLTGGQDQGTYVSLSQQYEVNHGLDIKDELRTGFTARLKRFYDRTNILLGVDLRDKQTSEYVIPFYPVLPSWMATFSTIFGTDNRMYALTMFSMLSLVGVYLFTYEVTSKNQNTALLASFLLGINPLHVYFSRVPLTEIVSFTFLIFALYFLVKFYNSFKSGKINQIYSVLSLLSFTALFYTRMSAIFFLPVIVMIPVIGFLFCKEELFKKALIRYSIFWTISLALSYVFYRIFIPELYYQIIEKRIIGLIGYEVIILVTALTITILGAIILIKKFRAVVKKILLFISKYIYIFFIIFFLGLIFYELYFYVKEIFIDNGYSILSQESLSLFKQQSFLVGFLYLSPIGFVLLPISIIYLRKKKNVKIDLLITTISIFLIYCWGIVRLTQYHYYFARYQLSELIPLGIILISISLIHISESKRGKLLVGILVSIMTVYFGYFSFLQLQNYEGANKETFEEVKDIIGDKDLLLVVKKDFGSFNQITVPLKYYYNIKTLPLSSLKDIDLEIVNDETQKYENVYLLAAESSLSREDVTLVKMLEFGHNYFVHCNRNEDAYFYMKDHSKDIPFCKYIIIPNRYYIGVYPMYLYRLK</sequence>
<feature type="transmembrane region" description="Helical" evidence="1">
    <location>
        <begin position="72"/>
        <end position="89"/>
    </location>
</feature>
<evidence type="ECO:0000313" key="2">
    <source>
        <dbReference type="EMBL" id="KKP66011.1"/>
    </source>
</evidence>
<organism evidence="2 3">
    <name type="scientific">Candidatus Nomurabacteria bacterium GW2011_GWE1_35_16</name>
    <dbReference type="NCBI Taxonomy" id="1618761"/>
    <lineage>
        <taxon>Bacteria</taxon>
        <taxon>Candidatus Nomuraibacteriota</taxon>
    </lineage>
</organism>
<feature type="transmembrane region" description="Helical" evidence="1">
    <location>
        <begin position="40"/>
        <end position="60"/>
    </location>
</feature>
<accession>A0A0G0BQU7</accession>
<feature type="transmembrane region" description="Helical" evidence="1">
    <location>
        <begin position="339"/>
        <end position="363"/>
    </location>
</feature>
<dbReference type="AlphaFoldDB" id="A0A0G0BQU7"/>